<sequence length="123" mass="12871">MHPISLLLTPLLFTLPVFAVINGHCTDPSDGHRPDNGVCIKTSDCTGAGTSTKTGWCPNDPNNVKCCFKAPCYTAGAHSQCMFTDDCSRFGGKTIAGVLEAIISNVVMIIGAVGVSGRRSDPV</sequence>
<organism evidence="2 3">
    <name type="scientific">Massariosphaeria phaeospora</name>
    <dbReference type="NCBI Taxonomy" id="100035"/>
    <lineage>
        <taxon>Eukaryota</taxon>
        <taxon>Fungi</taxon>
        <taxon>Dikarya</taxon>
        <taxon>Ascomycota</taxon>
        <taxon>Pezizomycotina</taxon>
        <taxon>Dothideomycetes</taxon>
        <taxon>Pleosporomycetidae</taxon>
        <taxon>Pleosporales</taxon>
        <taxon>Pleosporales incertae sedis</taxon>
        <taxon>Massariosphaeria</taxon>
    </lineage>
</organism>
<gene>
    <name evidence="2" type="ORF">BDV95DRAFT_605587</name>
</gene>
<reference evidence="2 3" key="1">
    <citation type="submission" date="2020-01" db="EMBL/GenBank/DDBJ databases">
        <authorList>
            <consortium name="DOE Joint Genome Institute"/>
            <person name="Haridas S."/>
            <person name="Albert R."/>
            <person name="Binder M."/>
            <person name="Bloem J."/>
            <person name="Labutti K."/>
            <person name="Salamov A."/>
            <person name="Andreopoulos B."/>
            <person name="Baker S.E."/>
            <person name="Barry K."/>
            <person name="Bills G."/>
            <person name="Bluhm B.H."/>
            <person name="Cannon C."/>
            <person name="Castanera R."/>
            <person name="Culley D.E."/>
            <person name="Daum C."/>
            <person name="Ezra D."/>
            <person name="Gonzalez J.B."/>
            <person name="Henrissat B."/>
            <person name="Kuo A."/>
            <person name="Liang C."/>
            <person name="Lipzen A."/>
            <person name="Lutzoni F."/>
            <person name="Magnuson J."/>
            <person name="Mondo S."/>
            <person name="Nolan M."/>
            <person name="Ohm R."/>
            <person name="Pangilinan J."/>
            <person name="Park H.-J.H."/>
            <person name="Ramirez L."/>
            <person name="Alfaro M."/>
            <person name="Sun H."/>
            <person name="Tritt A."/>
            <person name="Yoshinaga Y."/>
            <person name="Zwiers L.-H.L."/>
            <person name="Turgeon B.G."/>
            <person name="Goodwin S.B."/>
            <person name="Spatafora J.W."/>
            <person name="Crous P.W."/>
            <person name="Grigoriev I.V."/>
        </authorList>
    </citation>
    <scope>NUCLEOTIDE SEQUENCE [LARGE SCALE GENOMIC DNA]</scope>
    <source>
        <strain evidence="2 3">CBS 611.86</strain>
    </source>
</reference>
<name>A0A7C8IFP0_9PLEO</name>
<protein>
    <submittedName>
        <fullName evidence="2">Uncharacterized protein</fullName>
    </submittedName>
</protein>
<evidence type="ECO:0000313" key="3">
    <source>
        <dbReference type="Proteomes" id="UP000481861"/>
    </source>
</evidence>
<dbReference type="AlphaFoldDB" id="A0A7C8IFP0"/>
<evidence type="ECO:0000313" key="2">
    <source>
        <dbReference type="EMBL" id="KAF2873010.1"/>
    </source>
</evidence>
<keyword evidence="1" id="KW-0732">Signal</keyword>
<dbReference type="EMBL" id="JAADJZ010000008">
    <property type="protein sequence ID" value="KAF2873010.1"/>
    <property type="molecule type" value="Genomic_DNA"/>
</dbReference>
<dbReference type="OrthoDB" id="2251794at2759"/>
<evidence type="ECO:0000256" key="1">
    <source>
        <dbReference type="SAM" id="SignalP"/>
    </source>
</evidence>
<accession>A0A7C8IFP0</accession>
<feature type="signal peptide" evidence="1">
    <location>
        <begin position="1"/>
        <end position="19"/>
    </location>
</feature>
<keyword evidence="3" id="KW-1185">Reference proteome</keyword>
<feature type="chain" id="PRO_5028905355" evidence="1">
    <location>
        <begin position="20"/>
        <end position="123"/>
    </location>
</feature>
<comment type="caution">
    <text evidence="2">The sequence shown here is derived from an EMBL/GenBank/DDBJ whole genome shotgun (WGS) entry which is preliminary data.</text>
</comment>
<proteinExistence type="predicted"/>
<dbReference type="Proteomes" id="UP000481861">
    <property type="component" value="Unassembled WGS sequence"/>
</dbReference>